<dbReference type="GO" id="GO:0008556">
    <property type="term" value="F:P-type potassium transmembrane transporter activity"/>
    <property type="evidence" value="ECO:0007669"/>
    <property type="project" value="InterPro"/>
</dbReference>
<evidence type="ECO:0000256" key="8">
    <source>
        <dbReference type="ARBA" id="ARBA00022989"/>
    </source>
</evidence>
<dbReference type="OrthoDB" id="9809491at2"/>
<keyword evidence="9" id="KW-0406">Ion transport</keyword>
<accession>A0A2M9Y3A6</accession>
<evidence type="ECO:0000256" key="9">
    <source>
        <dbReference type="ARBA" id="ARBA00023065"/>
    </source>
</evidence>
<evidence type="ECO:0000256" key="1">
    <source>
        <dbReference type="ARBA" id="ARBA00022448"/>
    </source>
</evidence>
<dbReference type="Pfam" id="PF02669">
    <property type="entry name" value="KdpC"/>
    <property type="match status" value="1"/>
</dbReference>
<evidence type="ECO:0000313" key="13">
    <source>
        <dbReference type="Proteomes" id="UP000297891"/>
    </source>
</evidence>
<keyword evidence="5" id="KW-0547">Nucleotide-binding</keyword>
<dbReference type="GO" id="GO:0005524">
    <property type="term" value="F:ATP binding"/>
    <property type="evidence" value="ECO:0007669"/>
    <property type="project" value="UniProtKB-KW"/>
</dbReference>
<sequence length="192" mass="21712">MKSKETSNQLEIAIRFFFLSLLAFGFLYPLAVTGISRTIFPSQVEGSLLLLNGKVVGSELFSQSLHSPILFRYRPSAASFNTLPSGASNLSPTSLDLKTKVEERKKELNDLGMNTEECSELMYASASGLDPHISTRCAYEQTKWISRQTKIPIETLNKLVLKYTEYPLFGFIGRERVNVTKLNLEWKQLIHE</sequence>
<evidence type="ECO:0000256" key="5">
    <source>
        <dbReference type="ARBA" id="ARBA00022741"/>
    </source>
</evidence>
<evidence type="ECO:0000256" key="3">
    <source>
        <dbReference type="ARBA" id="ARBA00022538"/>
    </source>
</evidence>
<keyword evidence="1" id="KW-0813">Transport</keyword>
<dbReference type="PIRSF" id="PIRSF001296">
    <property type="entry name" value="K_ATPase_KdpC"/>
    <property type="match status" value="1"/>
</dbReference>
<dbReference type="Proteomes" id="UP000297891">
    <property type="component" value="Unassembled WGS sequence"/>
</dbReference>
<evidence type="ECO:0000313" key="12">
    <source>
        <dbReference type="EMBL" id="TGK91285.1"/>
    </source>
</evidence>
<evidence type="ECO:0000256" key="11">
    <source>
        <dbReference type="SAM" id="Phobius"/>
    </source>
</evidence>
<evidence type="ECO:0000256" key="2">
    <source>
        <dbReference type="ARBA" id="ARBA00022475"/>
    </source>
</evidence>
<gene>
    <name evidence="12" type="ORF">EHQ30_13720</name>
</gene>
<dbReference type="InterPro" id="IPR003820">
    <property type="entry name" value="KdpC"/>
</dbReference>
<keyword evidence="3" id="KW-0633">Potassium transport</keyword>
<dbReference type="GO" id="GO:0016020">
    <property type="term" value="C:membrane"/>
    <property type="evidence" value="ECO:0007669"/>
    <property type="project" value="InterPro"/>
</dbReference>
<dbReference type="AlphaFoldDB" id="A0A2M9Y3A6"/>
<protein>
    <submittedName>
        <fullName evidence="12">Potassium-transporting ATPase subunit C</fullName>
    </submittedName>
</protein>
<evidence type="ECO:0000256" key="10">
    <source>
        <dbReference type="ARBA" id="ARBA00023136"/>
    </source>
</evidence>
<keyword evidence="13" id="KW-1185">Reference proteome</keyword>
<evidence type="ECO:0000256" key="7">
    <source>
        <dbReference type="ARBA" id="ARBA00022958"/>
    </source>
</evidence>
<evidence type="ECO:0000256" key="6">
    <source>
        <dbReference type="ARBA" id="ARBA00022840"/>
    </source>
</evidence>
<organism evidence="12 13">
    <name type="scientific">Leptospira brenneri</name>
    <dbReference type="NCBI Taxonomy" id="2023182"/>
    <lineage>
        <taxon>Bacteria</taxon>
        <taxon>Pseudomonadati</taxon>
        <taxon>Spirochaetota</taxon>
        <taxon>Spirochaetia</taxon>
        <taxon>Leptospirales</taxon>
        <taxon>Leptospiraceae</taxon>
        <taxon>Leptospira</taxon>
    </lineage>
</organism>
<dbReference type="EMBL" id="RQFP01000014">
    <property type="protein sequence ID" value="TGK91285.1"/>
    <property type="molecule type" value="Genomic_DNA"/>
</dbReference>
<dbReference type="PANTHER" id="PTHR30042">
    <property type="entry name" value="POTASSIUM-TRANSPORTING ATPASE C CHAIN"/>
    <property type="match status" value="1"/>
</dbReference>
<dbReference type="RefSeq" id="WP_100790436.1">
    <property type="nucleotide sequence ID" value="NZ_NPDQ01000003.1"/>
</dbReference>
<keyword evidence="7" id="KW-0630">Potassium</keyword>
<reference evidence="12" key="1">
    <citation type="journal article" date="2019" name="PLoS Negl. Trop. Dis.">
        <title>Revisiting the worldwide diversity of Leptospira species in the environment.</title>
        <authorList>
            <person name="Vincent A.T."/>
            <person name="Schiettekatte O."/>
            <person name="Bourhy P."/>
            <person name="Veyrier F.J."/>
            <person name="Picardeau M."/>
        </authorList>
    </citation>
    <scope>NUCLEOTIDE SEQUENCE [LARGE SCALE GENOMIC DNA]</scope>
    <source>
        <strain evidence="12">201800277</strain>
    </source>
</reference>
<keyword evidence="4 11" id="KW-0812">Transmembrane</keyword>
<feature type="transmembrane region" description="Helical" evidence="11">
    <location>
        <begin position="12"/>
        <end position="31"/>
    </location>
</feature>
<dbReference type="PANTHER" id="PTHR30042:SF2">
    <property type="entry name" value="POTASSIUM-TRANSPORTING ATPASE KDPC SUBUNIT"/>
    <property type="match status" value="1"/>
</dbReference>
<keyword evidence="10 11" id="KW-0472">Membrane</keyword>
<comment type="caution">
    <text evidence="12">The sequence shown here is derived from an EMBL/GenBank/DDBJ whole genome shotgun (WGS) entry which is preliminary data.</text>
</comment>
<keyword evidence="2" id="KW-1003">Cell membrane</keyword>
<proteinExistence type="predicted"/>
<name>A0A2M9Y3A6_9LEPT</name>
<keyword evidence="8 11" id="KW-1133">Transmembrane helix</keyword>
<evidence type="ECO:0000256" key="4">
    <source>
        <dbReference type="ARBA" id="ARBA00022692"/>
    </source>
</evidence>
<keyword evidence="6" id="KW-0067">ATP-binding</keyword>